<dbReference type="EC" id="2.7.13.3" evidence="2"/>
<protein>
    <recommendedName>
        <fullName evidence="2">histidine kinase</fullName>
        <ecNumber evidence="2">2.7.13.3</ecNumber>
    </recommendedName>
</protein>
<evidence type="ECO:0000256" key="9">
    <source>
        <dbReference type="SAM" id="Phobius"/>
    </source>
</evidence>
<feature type="transmembrane region" description="Helical" evidence="9">
    <location>
        <begin position="122"/>
        <end position="150"/>
    </location>
</feature>
<keyword evidence="6 12" id="KW-0418">Kinase</keyword>
<dbReference type="OrthoDB" id="227596at2"/>
<dbReference type="AlphaFoldDB" id="A0A1T5KH59"/>
<dbReference type="Proteomes" id="UP000189777">
    <property type="component" value="Unassembled WGS sequence"/>
</dbReference>
<evidence type="ECO:0000256" key="7">
    <source>
        <dbReference type="ARBA" id="ARBA00022840"/>
    </source>
</evidence>
<feature type="domain" description="Histidine kinase/HSP90-like ATPase" evidence="10">
    <location>
        <begin position="339"/>
        <end position="424"/>
    </location>
</feature>
<dbReference type="SUPFAM" id="SSF55874">
    <property type="entry name" value="ATPase domain of HSP90 chaperone/DNA topoisomerase II/histidine kinase"/>
    <property type="match status" value="1"/>
</dbReference>
<evidence type="ECO:0000256" key="5">
    <source>
        <dbReference type="ARBA" id="ARBA00022741"/>
    </source>
</evidence>
<keyword evidence="3" id="KW-0597">Phosphoprotein</keyword>
<dbReference type="PANTHER" id="PTHR24421">
    <property type="entry name" value="NITRATE/NITRITE SENSOR PROTEIN NARX-RELATED"/>
    <property type="match status" value="1"/>
</dbReference>
<evidence type="ECO:0000256" key="6">
    <source>
        <dbReference type="ARBA" id="ARBA00022777"/>
    </source>
</evidence>
<feature type="transmembrane region" description="Helical" evidence="9">
    <location>
        <begin position="61"/>
        <end position="81"/>
    </location>
</feature>
<dbReference type="STRING" id="526729.SAMN04324258_2178"/>
<organism evidence="12 13">
    <name type="scientific">Krasilnikoviella flava</name>
    <dbReference type="NCBI Taxonomy" id="526729"/>
    <lineage>
        <taxon>Bacteria</taxon>
        <taxon>Bacillati</taxon>
        <taxon>Actinomycetota</taxon>
        <taxon>Actinomycetes</taxon>
        <taxon>Micrococcales</taxon>
        <taxon>Promicromonosporaceae</taxon>
        <taxon>Krasilnikoviella</taxon>
    </lineage>
</organism>
<evidence type="ECO:0000313" key="12">
    <source>
        <dbReference type="EMBL" id="SKC62755.1"/>
    </source>
</evidence>
<keyword evidence="8" id="KW-0902">Two-component regulatory system</keyword>
<accession>A0A1T5KH59</accession>
<keyword evidence="13" id="KW-1185">Reference proteome</keyword>
<evidence type="ECO:0000313" key="13">
    <source>
        <dbReference type="Proteomes" id="UP000189777"/>
    </source>
</evidence>
<dbReference type="PANTHER" id="PTHR24421:SF10">
    <property type="entry name" value="NITRATE_NITRITE SENSOR PROTEIN NARQ"/>
    <property type="match status" value="1"/>
</dbReference>
<dbReference type="Pfam" id="PF07730">
    <property type="entry name" value="HisKA_3"/>
    <property type="match status" value="1"/>
</dbReference>
<evidence type="ECO:0000259" key="10">
    <source>
        <dbReference type="Pfam" id="PF02518"/>
    </source>
</evidence>
<dbReference type="GO" id="GO:0016020">
    <property type="term" value="C:membrane"/>
    <property type="evidence" value="ECO:0007669"/>
    <property type="project" value="InterPro"/>
</dbReference>
<feature type="domain" description="Signal transduction histidine kinase subgroup 3 dimerisation and phosphoacceptor" evidence="11">
    <location>
        <begin position="222"/>
        <end position="287"/>
    </location>
</feature>
<evidence type="ECO:0000256" key="8">
    <source>
        <dbReference type="ARBA" id="ARBA00023012"/>
    </source>
</evidence>
<keyword evidence="9" id="KW-0472">Membrane</keyword>
<evidence type="ECO:0000256" key="3">
    <source>
        <dbReference type="ARBA" id="ARBA00022553"/>
    </source>
</evidence>
<dbReference type="InterPro" id="IPR036890">
    <property type="entry name" value="HATPase_C_sf"/>
</dbReference>
<dbReference type="GO" id="GO:0005524">
    <property type="term" value="F:ATP binding"/>
    <property type="evidence" value="ECO:0007669"/>
    <property type="project" value="UniProtKB-KW"/>
</dbReference>
<dbReference type="InterPro" id="IPR011712">
    <property type="entry name" value="Sig_transdc_His_kin_sub3_dim/P"/>
</dbReference>
<gene>
    <name evidence="12" type="ORF">SAMN04324258_2178</name>
</gene>
<keyword evidence="9" id="KW-1133">Transmembrane helix</keyword>
<reference evidence="12 13" key="1">
    <citation type="submission" date="2017-02" db="EMBL/GenBank/DDBJ databases">
        <authorList>
            <person name="Peterson S.W."/>
        </authorList>
    </citation>
    <scope>NUCLEOTIDE SEQUENCE [LARGE SCALE GENOMIC DNA]</scope>
    <source>
        <strain evidence="12 13">DSM 21481</strain>
    </source>
</reference>
<feature type="transmembrane region" description="Helical" evidence="9">
    <location>
        <begin position="31"/>
        <end position="55"/>
    </location>
</feature>
<comment type="catalytic activity">
    <reaction evidence="1">
        <text>ATP + protein L-histidine = ADP + protein N-phospho-L-histidine.</text>
        <dbReference type="EC" id="2.7.13.3"/>
    </reaction>
</comment>
<evidence type="ECO:0000256" key="4">
    <source>
        <dbReference type="ARBA" id="ARBA00022679"/>
    </source>
</evidence>
<keyword evidence="9" id="KW-0812">Transmembrane</keyword>
<dbReference type="InterPro" id="IPR003594">
    <property type="entry name" value="HATPase_dom"/>
</dbReference>
<feature type="transmembrane region" description="Helical" evidence="9">
    <location>
        <begin position="170"/>
        <end position="190"/>
    </location>
</feature>
<name>A0A1T5KH59_9MICO</name>
<keyword evidence="5" id="KW-0547">Nucleotide-binding</keyword>
<evidence type="ECO:0000256" key="1">
    <source>
        <dbReference type="ARBA" id="ARBA00000085"/>
    </source>
</evidence>
<dbReference type="InterPro" id="IPR050482">
    <property type="entry name" value="Sensor_HK_TwoCompSys"/>
</dbReference>
<proteinExistence type="predicted"/>
<keyword evidence="7" id="KW-0067">ATP-binding</keyword>
<keyword evidence="4" id="KW-0808">Transferase</keyword>
<dbReference type="CDD" id="cd16917">
    <property type="entry name" value="HATPase_UhpB-NarQ-NarX-like"/>
    <property type="match status" value="1"/>
</dbReference>
<dbReference type="Gene3D" id="1.20.5.1930">
    <property type="match status" value="1"/>
</dbReference>
<sequence>MTGRTTAGGGRRTLRWALGPLTSASTVRAGVYLVIGGVLAGAYVALAAGFVQMFADPATPRVAVGVLALVSAVIVGSPPFLAPVRALEIAAVRTFLDVDPRVLPDPVGPPTVATRWRGAAWFALHLALGCAVTLGLLVAVPLATQLALSAFGVDRSFLVQMAPTLVRHPAWWAALALFTVLALPYGAALARRLLRQSAEPLLGPDQTARIAELEAQADRLAERGRLAREVHDSVGHALTVTTLQAAAAARQVETDPAAARRSLVAIEEAGRSAMADLDHVLGLLRAGDDAPPGPGRAPARSLDDLPALVDDARHAGTDVRLDLRAETTGGAVPRATSHEAYRVVQEALTNAVRHAPGLPVTVRLSVVDGSLDVEVSNPLPGAPSPEGGGRGLHGMAERVRLLRGELEVGPRGGAWVVQVRFPLDRGAQRAG</sequence>
<dbReference type="GO" id="GO:0000155">
    <property type="term" value="F:phosphorelay sensor kinase activity"/>
    <property type="evidence" value="ECO:0007669"/>
    <property type="project" value="InterPro"/>
</dbReference>
<dbReference type="EMBL" id="FUZQ01000003">
    <property type="protein sequence ID" value="SKC62755.1"/>
    <property type="molecule type" value="Genomic_DNA"/>
</dbReference>
<dbReference type="RefSeq" id="WP_079574296.1">
    <property type="nucleotide sequence ID" value="NZ_FUZQ01000003.1"/>
</dbReference>
<dbReference type="Pfam" id="PF02518">
    <property type="entry name" value="HATPase_c"/>
    <property type="match status" value="1"/>
</dbReference>
<dbReference type="Gene3D" id="3.30.565.10">
    <property type="entry name" value="Histidine kinase-like ATPase, C-terminal domain"/>
    <property type="match status" value="1"/>
</dbReference>
<evidence type="ECO:0000259" key="11">
    <source>
        <dbReference type="Pfam" id="PF07730"/>
    </source>
</evidence>
<evidence type="ECO:0000256" key="2">
    <source>
        <dbReference type="ARBA" id="ARBA00012438"/>
    </source>
</evidence>
<dbReference type="GO" id="GO:0046983">
    <property type="term" value="F:protein dimerization activity"/>
    <property type="evidence" value="ECO:0007669"/>
    <property type="project" value="InterPro"/>
</dbReference>